<organism evidence="5 6">
    <name type="scientific">Eggerthella lenta</name>
    <name type="common">Eubacterium lentum</name>
    <dbReference type="NCBI Taxonomy" id="84112"/>
    <lineage>
        <taxon>Bacteria</taxon>
        <taxon>Bacillati</taxon>
        <taxon>Actinomycetota</taxon>
        <taxon>Coriobacteriia</taxon>
        <taxon>Eggerthellales</taxon>
        <taxon>Eggerthellaceae</taxon>
        <taxon>Eggerthella</taxon>
    </lineage>
</organism>
<dbReference type="Proteomes" id="UP000253970">
    <property type="component" value="Unassembled WGS sequence"/>
</dbReference>
<gene>
    <name evidence="5" type="ORF">C1875_12735</name>
</gene>
<reference evidence="5 6" key="1">
    <citation type="journal article" date="2018" name="Elife">
        <title>Discovery and characterization of a prevalent human gut bacterial enzyme sufficient for the inactivation of a family of plant toxins.</title>
        <authorList>
            <person name="Koppel N."/>
            <person name="Bisanz J.E."/>
            <person name="Pandelia M.E."/>
            <person name="Turnbaugh P.J."/>
            <person name="Balskus E.P."/>
        </authorList>
    </citation>
    <scope>NUCLEOTIDE SEQUENCE [LARGE SCALE GENOMIC DNA]</scope>
    <source>
        <strain evidence="5 6">W1 BHI 6</strain>
    </source>
</reference>
<keyword evidence="1 2" id="KW-0238">DNA-binding</keyword>
<dbReference type="Pfam" id="PF00440">
    <property type="entry name" value="TetR_N"/>
    <property type="match status" value="1"/>
</dbReference>
<dbReference type="RefSeq" id="WP_114534489.1">
    <property type="nucleotide sequence ID" value="NZ_JAQDVM010000021.1"/>
</dbReference>
<evidence type="ECO:0000313" key="6">
    <source>
        <dbReference type="Proteomes" id="UP000253970"/>
    </source>
</evidence>
<dbReference type="EMBL" id="PPTU01000025">
    <property type="protein sequence ID" value="RDB67953.1"/>
    <property type="molecule type" value="Genomic_DNA"/>
</dbReference>
<dbReference type="GO" id="GO:0003677">
    <property type="term" value="F:DNA binding"/>
    <property type="evidence" value="ECO:0007669"/>
    <property type="project" value="UniProtKB-UniRule"/>
</dbReference>
<proteinExistence type="predicted"/>
<dbReference type="PROSITE" id="PS50977">
    <property type="entry name" value="HTH_TETR_2"/>
    <property type="match status" value="1"/>
</dbReference>
<dbReference type="PANTHER" id="PTHR43479:SF11">
    <property type="entry name" value="ACREF_ENVCD OPERON REPRESSOR-RELATED"/>
    <property type="match status" value="1"/>
</dbReference>
<dbReference type="InterPro" id="IPR009057">
    <property type="entry name" value="Homeodomain-like_sf"/>
</dbReference>
<protein>
    <submittedName>
        <fullName evidence="5">TetR family transcriptional regulator</fullName>
    </submittedName>
</protein>
<evidence type="ECO:0000256" key="2">
    <source>
        <dbReference type="PROSITE-ProRule" id="PRU00335"/>
    </source>
</evidence>
<name>A0A369M895_EGGLN</name>
<dbReference type="SUPFAM" id="SSF46689">
    <property type="entry name" value="Homeodomain-like"/>
    <property type="match status" value="1"/>
</dbReference>
<dbReference type="PANTHER" id="PTHR43479">
    <property type="entry name" value="ACREF/ENVCD OPERON REPRESSOR-RELATED"/>
    <property type="match status" value="1"/>
</dbReference>
<dbReference type="InterPro" id="IPR001647">
    <property type="entry name" value="HTH_TetR"/>
</dbReference>
<evidence type="ECO:0000259" key="4">
    <source>
        <dbReference type="PROSITE" id="PS50977"/>
    </source>
</evidence>
<dbReference type="PROSITE" id="PS01081">
    <property type="entry name" value="HTH_TETR_1"/>
    <property type="match status" value="1"/>
</dbReference>
<evidence type="ECO:0000313" key="5">
    <source>
        <dbReference type="EMBL" id="RDB67953.1"/>
    </source>
</evidence>
<feature type="domain" description="HTH tetR-type" evidence="4">
    <location>
        <begin position="20"/>
        <end position="80"/>
    </location>
</feature>
<evidence type="ECO:0000256" key="3">
    <source>
        <dbReference type="SAM" id="MobiDB-lite"/>
    </source>
</evidence>
<dbReference type="Gene3D" id="1.10.357.10">
    <property type="entry name" value="Tetracycline Repressor, domain 2"/>
    <property type="match status" value="1"/>
</dbReference>
<dbReference type="InterPro" id="IPR023772">
    <property type="entry name" value="DNA-bd_HTH_TetR-type_CS"/>
</dbReference>
<feature type="region of interest" description="Disordered" evidence="3">
    <location>
        <begin position="1"/>
        <end position="20"/>
    </location>
</feature>
<dbReference type="InterPro" id="IPR050624">
    <property type="entry name" value="HTH-type_Tx_Regulator"/>
</dbReference>
<comment type="caution">
    <text evidence="5">The sequence shown here is derived from an EMBL/GenBank/DDBJ whole genome shotgun (WGS) entry which is preliminary data.</text>
</comment>
<dbReference type="AlphaFoldDB" id="A0A369M895"/>
<sequence length="212" mass="23301">MEQRQADGGQSMGLRERKRRATRDAIERAAIALVSERGYDNVTVAQICELSSVSQGTFFNYFRTKDAAIVGIGEYDLDADSLRAAFDRLMPCSMLHATLTLFLEVAGSFDWESDIAAQRIALVSETPSLMQLFLDNAFGFVSDFRNIVEAYFEANPSLRTCSDVLSSAEESYIVVSEALEAAKFALYRVADDPASGLPSADEVEAVIRRIVG</sequence>
<feature type="DNA-binding region" description="H-T-H motif" evidence="2">
    <location>
        <begin position="43"/>
        <end position="62"/>
    </location>
</feature>
<evidence type="ECO:0000256" key="1">
    <source>
        <dbReference type="ARBA" id="ARBA00023125"/>
    </source>
</evidence>
<dbReference type="PRINTS" id="PR00455">
    <property type="entry name" value="HTHTETR"/>
</dbReference>
<accession>A0A369M895</accession>